<dbReference type="GO" id="GO:0072542">
    <property type="term" value="F:protein phosphatase activator activity"/>
    <property type="evidence" value="ECO:0000318"/>
    <property type="project" value="GO_Central"/>
</dbReference>
<reference evidence="4" key="1">
    <citation type="journal article" date="2016" name="Nature">
        <title>The genome of the seagrass Zostera marina reveals angiosperm adaptation to the sea.</title>
        <authorList>
            <person name="Olsen J.L."/>
            <person name="Rouze P."/>
            <person name="Verhelst B."/>
            <person name="Lin Y.-C."/>
            <person name="Bayer T."/>
            <person name="Collen J."/>
            <person name="Dattolo E."/>
            <person name="De Paoli E."/>
            <person name="Dittami S."/>
            <person name="Maumus F."/>
            <person name="Michel G."/>
            <person name="Kersting A."/>
            <person name="Lauritano C."/>
            <person name="Lohaus R."/>
            <person name="Toepel M."/>
            <person name="Tonon T."/>
            <person name="Vanneste K."/>
            <person name="Amirebrahimi M."/>
            <person name="Brakel J."/>
            <person name="Bostroem C."/>
            <person name="Chovatia M."/>
            <person name="Grimwood J."/>
            <person name="Jenkins J.W."/>
            <person name="Jueterbock A."/>
            <person name="Mraz A."/>
            <person name="Stam W.T."/>
            <person name="Tice H."/>
            <person name="Bornberg-Bauer E."/>
            <person name="Green P.J."/>
            <person name="Pearson G.A."/>
            <person name="Procaccini G."/>
            <person name="Duarte C.M."/>
            <person name="Schmutz J."/>
            <person name="Reusch T.B.H."/>
            <person name="Van de Peer Y."/>
        </authorList>
    </citation>
    <scope>NUCLEOTIDE SEQUENCE [LARGE SCALE GENOMIC DNA]</scope>
    <source>
        <strain evidence="4">cv. Finnish</strain>
    </source>
</reference>
<dbReference type="SUPFAM" id="SSF48371">
    <property type="entry name" value="ARM repeat"/>
    <property type="match status" value="1"/>
</dbReference>
<sequence length="479" mass="55392">MFHKIIKRGSRKTPKSEPSDPIPSFSSRVVRLSTTSSVTPAGTDTSSSNSVNLSNPLPSFRDGPVSDLENMFIRKLKICSMSFDFADPRKFPREKEVKRQVLLELVEFVKSRTEKIADHLQEEMVKMISSNIFRSFPPLSHEITGGYGELMEIGAEEEVDDSCHDPAWAHLGLIYELLLAYIVSSKTDANVAKNYINHSFVMGLLDLLNSEDQRERECLKKCLHGIYGRFMIHRPSIRSSINNIFYRLILDSERYYGIGELLDIIGSIINGFTLPMKEEHRLFLVRVLIPLHKPKFWSVYQTQLSYCVVLFVEKDTKLAHTVITSLLRYWPLTNCQKELFFLEELEDVLELTQLVEFQKCLTPLFKQIAKCLNSSHFQISERTLYFWNNDHIVGMIAQNCQAILPIIFEALEMNIQCHWNQAIRGLTVNVQKMFIDMDSQLFQECQKNYSEKIKNAKKNEHNKQMIWKMLEDLGTSNAN</sequence>
<dbReference type="PANTHER" id="PTHR10257">
    <property type="entry name" value="SERINE/THREONINE PROTEIN PHOSPHATASE 2A PP2A REGULATORY SUBUNIT B"/>
    <property type="match status" value="1"/>
</dbReference>
<gene>
    <name evidence="3" type="ORF">ZOSMA_126G00210</name>
</gene>
<dbReference type="PANTHER" id="PTHR10257:SF3">
    <property type="entry name" value="SERINE_THREONINE-PROTEIN PHOSPHATASE 2A 56 KDA REGULATORY SUBUNIT GAMMA ISOFORM"/>
    <property type="match status" value="1"/>
</dbReference>
<keyword evidence="4" id="KW-1185">Reference proteome</keyword>
<dbReference type="OrthoDB" id="10264446at2759"/>
<comment type="function">
    <text evidence="1">The B regulatory subunit might modulate substrate selectivity and catalytic activity, and also might direct the localization of the catalytic enzyme to a particular subcellular compartment.</text>
</comment>
<dbReference type="Pfam" id="PF01603">
    <property type="entry name" value="B56"/>
    <property type="match status" value="1"/>
</dbReference>
<dbReference type="FunFam" id="1.25.10.10:FF:000331">
    <property type="entry name" value="Phosphoprotein phosphatase, putative"/>
    <property type="match status" value="1"/>
</dbReference>
<dbReference type="GO" id="GO:0000159">
    <property type="term" value="C:protein phosphatase type 2A complex"/>
    <property type="evidence" value="ECO:0007669"/>
    <property type="project" value="UniProtKB-UniRule"/>
</dbReference>
<organism evidence="3 4">
    <name type="scientific">Zostera marina</name>
    <name type="common">Eelgrass</name>
    <dbReference type="NCBI Taxonomy" id="29655"/>
    <lineage>
        <taxon>Eukaryota</taxon>
        <taxon>Viridiplantae</taxon>
        <taxon>Streptophyta</taxon>
        <taxon>Embryophyta</taxon>
        <taxon>Tracheophyta</taxon>
        <taxon>Spermatophyta</taxon>
        <taxon>Magnoliopsida</taxon>
        <taxon>Liliopsida</taxon>
        <taxon>Zosteraceae</taxon>
        <taxon>Zostera</taxon>
    </lineage>
</organism>
<comment type="caution">
    <text evidence="3">The sequence shown here is derived from an EMBL/GenBank/DDBJ whole genome shotgun (WGS) entry which is preliminary data.</text>
</comment>
<dbReference type="GO" id="GO:0007165">
    <property type="term" value="P:signal transduction"/>
    <property type="evidence" value="ECO:0007669"/>
    <property type="project" value="InterPro"/>
</dbReference>
<dbReference type="GO" id="GO:0051177">
    <property type="term" value="P:meiotic sister chromatid cohesion"/>
    <property type="evidence" value="ECO:0000318"/>
    <property type="project" value="GO_Central"/>
</dbReference>
<dbReference type="OMA" id="DQREREC"/>
<feature type="compositionally biased region" description="Low complexity" evidence="2">
    <location>
        <begin position="24"/>
        <end position="39"/>
    </location>
</feature>
<feature type="compositionally biased region" description="Low complexity" evidence="2">
    <location>
        <begin position="46"/>
        <end position="56"/>
    </location>
</feature>
<evidence type="ECO:0000313" key="4">
    <source>
        <dbReference type="Proteomes" id="UP000036987"/>
    </source>
</evidence>
<evidence type="ECO:0000313" key="3">
    <source>
        <dbReference type="EMBL" id="KMZ74534.1"/>
    </source>
</evidence>
<dbReference type="Proteomes" id="UP000036987">
    <property type="component" value="Unassembled WGS sequence"/>
</dbReference>
<feature type="region of interest" description="Disordered" evidence="2">
    <location>
        <begin position="1"/>
        <end position="56"/>
    </location>
</feature>
<comment type="similarity">
    <text evidence="1">Belongs to the phosphatase 2A regulatory subunit.</text>
</comment>
<dbReference type="InterPro" id="IPR016024">
    <property type="entry name" value="ARM-type_fold"/>
</dbReference>
<protein>
    <recommendedName>
        <fullName evidence="1">Serine/threonine protein phosphatase 2A regulatory subunit</fullName>
    </recommendedName>
</protein>
<dbReference type="EMBL" id="LFYR01000291">
    <property type="protein sequence ID" value="KMZ74534.1"/>
    <property type="molecule type" value="Genomic_DNA"/>
</dbReference>
<proteinExistence type="inferred from homology"/>
<evidence type="ECO:0000256" key="1">
    <source>
        <dbReference type="PIRNR" id="PIRNR028043"/>
    </source>
</evidence>
<feature type="compositionally biased region" description="Basic residues" evidence="2">
    <location>
        <begin position="1"/>
        <end position="13"/>
    </location>
</feature>
<dbReference type="InterPro" id="IPR002554">
    <property type="entry name" value="PP2A_B56"/>
</dbReference>
<dbReference type="STRING" id="29655.A0A0K9Q032"/>
<accession>A0A0K9Q032</accession>
<dbReference type="PIRSF" id="PIRSF028043">
    <property type="entry name" value="PP2A_B56"/>
    <property type="match status" value="1"/>
</dbReference>
<dbReference type="InterPro" id="IPR011989">
    <property type="entry name" value="ARM-like"/>
</dbReference>
<dbReference type="Gene3D" id="1.25.10.10">
    <property type="entry name" value="Leucine-rich Repeat Variant"/>
    <property type="match status" value="1"/>
</dbReference>
<evidence type="ECO:0000256" key="2">
    <source>
        <dbReference type="SAM" id="MobiDB-lite"/>
    </source>
</evidence>
<name>A0A0K9Q032_ZOSMR</name>
<dbReference type="AlphaFoldDB" id="A0A0K9Q032"/>